<reference evidence="1 2" key="2">
    <citation type="submission" date="2018-11" db="EMBL/GenBank/DDBJ databases">
        <authorList>
            <consortium name="Pathogen Informatics"/>
        </authorList>
    </citation>
    <scope>NUCLEOTIDE SEQUENCE [LARGE SCALE GENOMIC DNA]</scope>
    <source>
        <strain evidence="1 2">Egypt</strain>
    </source>
</reference>
<accession>A0A183B0T4</accession>
<name>A0A183B0T4_9TREM</name>
<protein>
    <submittedName>
        <fullName evidence="3">Ras-GAP domain-containing protein</fullName>
    </submittedName>
</protein>
<organism evidence="3">
    <name type="scientific">Echinostoma caproni</name>
    <dbReference type="NCBI Taxonomy" id="27848"/>
    <lineage>
        <taxon>Eukaryota</taxon>
        <taxon>Metazoa</taxon>
        <taxon>Spiralia</taxon>
        <taxon>Lophotrochozoa</taxon>
        <taxon>Platyhelminthes</taxon>
        <taxon>Trematoda</taxon>
        <taxon>Digenea</taxon>
        <taxon>Plagiorchiida</taxon>
        <taxon>Echinostomata</taxon>
        <taxon>Echinostomatoidea</taxon>
        <taxon>Echinostomatidae</taxon>
        <taxon>Echinostoma</taxon>
    </lineage>
</organism>
<evidence type="ECO:0000313" key="1">
    <source>
        <dbReference type="EMBL" id="VDP90092.1"/>
    </source>
</evidence>
<reference evidence="3" key="1">
    <citation type="submission" date="2016-06" db="UniProtKB">
        <authorList>
            <consortium name="WormBaseParasite"/>
        </authorList>
    </citation>
    <scope>IDENTIFICATION</scope>
</reference>
<dbReference type="OrthoDB" id="6283219at2759"/>
<dbReference type="WBParaSite" id="ECPE_0001285601-mRNA-1">
    <property type="protein sequence ID" value="ECPE_0001285601-mRNA-1"/>
    <property type="gene ID" value="ECPE_0001285601"/>
</dbReference>
<sequence>MLIEGVLAESLKARNEPESLVRLAMKMQNCFIALNQMNNEAYLNALHTLEAIVRCLQADIQQRWVEEAVVVGSLGKEPNFTELTEFIQNLVKVAGSRLGQLASISRREERLHTKEQIYEIPRGSRNANNYAPVEERARLDVSSVV</sequence>
<proteinExistence type="predicted"/>
<dbReference type="AlphaFoldDB" id="A0A183B0T4"/>
<evidence type="ECO:0000313" key="3">
    <source>
        <dbReference type="WBParaSite" id="ECPE_0001285601-mRNA-1"/>
    </source>
</evidence>
<evidence type="ECO:0000313" key="2">
    <source>
        <dbReference type="Proteomes" id="UP000272942"/>
    </source>
</evidence>
<dbReference type="EMBL" id="UZAN01053685">
    <property type="protein sequence ID" value="VDP90092.1"/>
    <property type="molecule type" value="Genomic_DNA"/>
</dbReference>
<dbReference type="Proteomes" id="UP000272942">
    <property type="component" value="Unassembled WGS sequence"/>
</dbReference>
<keyword evidence="2" id="KW-1185">Reference proteome</keyword>
<gene>
    <name evidence="1" type="ORF">ECPE_LOCUS12820</name>
</gene>